<dbReference type="RefSeq" id="WP_253360070.1">
    <property type="nucleotide sequence ID" value="NZ_JAIULA010000008.1"/>
</dbReference>
<accession>A0A9X2FK93</accession>
<dbReference type="Pfam" id="PF07319">
    <property type="entry name" value="DnaI_N"/>
    <property type="match status" value="1"/>
</dbReference>
<sequence>MENLGEELKRKMQKENLLPKYNQLIEKIKQDPDVIMFLKQHSHELNQADIERGISKLYEYVKNKENIKNGNEIAMPGYSPDLIVSGHRIEVVYIPTPELQARQKKRELQSRVKSVNMPKSIRIAQIEDYDQDKRQDVLEAALLFIANYESNNQIFHKGMYLEGNFGVGKTFLLAAIANKLAEKGFETTLVHFPSFAVEVKNSIGKNNTSDIVDEIKRAPILMLDDIGADQLSSWLRDDILGVILQYRMQEELPTFFSSNLSMQQLETEYLTINNRGEAEPLKAKRLMERIRFLATEYEITGRNRRLK</sequence>
<evidence type="ECO:0000259" key="2">
    <source>
        <dbReference type="Pfam" id="PF07319"/>
    </source>
</evidence>
<evidence type="ECO:0000259" key="1">
    <source>
        <dbReference type="Pfam" id="PF01695"/>
    </source>
</evidence>
<evidence type="ECO:0000313" key="4">
    <source>
        <dbReference type="Proteomes" id="UP001139006"/>
    </source>
</evidence>
<organism evidence="3 4">
    <name type="scientific">Ligilactobacillus ubinensis</name>
    <dbReference type="NCBI Taxonomy" id="2876789"/>
    <lineage>
        <taxon>Bacteria</taxon>
        <taxon>Bacillati</taxon>
        <taxon>Bacillota</taxon>
        <taxon>Bacilli</taxon>
        <taxon>Lactobacillales</taxon>
        <taxon>Lactobacillaceae</taxon>
        <taxon>Ligilactobacillus</taxon>
    </lineage>
</organism>
<gene>
    <name evidence="3" type="primary">dnaI</name>
    <name evidence="3" type="ORF">LB941_05200</name>
</gene>
<dbReference type="Gene3D" id="3.40.50.300">
    <property type="entry name" value="P-loop containing nucleotide triphosphate hydrolases"/>
    <property type="match status" value="1"/>
</dbReference>
<dbReference type="AlphaFoldDB" id="A0A9X2FK93"/>
<name>A0A9X2FK93_9LACO</name>
<proteinExistence type="predicted"/>
<protein>
    <submittedName>
        <fullName evidence="3">Primosomal protein DnaI</fullName>
    </submittedName>
</protein>
<dbReference type="GO" id="GO:0005524">
    <property type="term" value="F:ATP binding"/>
    <property type="evidence" value="ECO:0007669"/>
    <property type="project" value="InterPro"/>
</dbReference>
<dbReference type="NCBIfam" id="NF006505">
    <property type="entry name" value="PRK08939.1"/>
    <property type="match status" value="1"/>
</dbReference>
<dbReference type="SUPFAM" id="SSF52540">
    <property type="entry name" value="P-loop containing nucleoside triphosphate hydrolases"/>
    <property type="match status" value="1"/>
</dbReference>
<dbReference type="Proteomes" id="UP001139006">
    <property type="component" value="Unassembled WGS sequence"/>
</dbReference>
<dbReference type="Pfam" id="PF01695">
    <property type="entry name" value="IstB_IS21"/>
    <property type="match status" value="1"/>
</dbReference>
<reference evidence="3 4" key="1">
    <citation type="journal article" date="2023" name="Int. J. Syst. Evol. Microbiol.">
        <title>Ligilactobacillus ubinensis sp. nov., a novel species isolated from the wild ferment of a durian fruit (Durio zibethinus).</title>
        <authorList>
            <person name="Heng Y.C."/>
            <person name="Menon N."/>
            <person name="Chen B."/>
            <person name="Loo B.Z.L."/>
            <person name="Wong G.W.J."/>
            <person name="Lim A.C.H."/>
            <person name="Silvaraju S."/>
            <person name="Kittelmann S."/>
        </authorList>
    </citation>
    <scope>NUCLEOTIDE SEQUENCE [LARGE SCALE GENOMIC DNA]</scope>
    <source>
        <strain evidence="3 4">WILCCON 0076</strain>
    </source>
</reference>
<dbReference type="InterPro" id="IPR027417">
    <property type="entry name" value="P-loop_NTPase"/>
</dbReference>
<dbReference type="PANTHER" id="PTHR30050">
    <property type="entry name" value="CHROMOSOMAL REPLICATION INITIATOR PROTEIN DNAA"/>
    <property type="match status" value="1"/>
</dbReference>
<feature type="domain" description="Primosomal DnaI N-terminal" evidence="2">
    <location>
        <begin position="1"/>
        <end position="93"/>
    </location>
</feature>
<dbReference type="GO" id="GO:0006260">
    <property type="term" value="P:DNA replication"/>
    <property type="evidence" value="ECO:0007669"/>
    <property type="project" value="TreeGrafter"/>
</dbReference>
<dbReference type="InterPro" id="IPR002611">
    <property type="entry name" value="IstB_ATP-bd"/>
</dbReference>
<dbReference type="InterPro" id="IPR009928">
    <property type="entry name" value="DnaI_N"/>
</dbReference>
<evidence type="ECO:0000313" key="3">
    <source>
        <dbReference type="EMBL" id="MCP0886734.1"/>
    </source>
</evidence>
<keyword evidence="4" id="KW-1185">Reference proteome</keyword>
<feature type="domain" description="IstB-like ATP-binding" evidence="1">
    <location>
        <begin position="100"/>
        <end position="266"/>
    </location>
</feature>
<comment type="caution">
    <text evidence="3">The sequence shown here is derived from an EMBL/GenBank/DDBJ whole genome shotgun (WGS) entry which is preliminary data.</text>
</comment>
<dbReference type="PANTHER" id="PTHR30050:SF8">
    <property type="entry name" value="PRIMOSOMAL PROTEIN DNAI"/>
    <property type="match status" value="1"/>
</dbReference>
<dbReference type="EMBL" id="JAIULA010000008">
    <property type="protein sequence ID" value="MCP0886734.1"/>
    <property type="molecule type" value="Genomic_DNA"/>
</dbReference>